<protein>
    <submittedName>
        <fullName evidence="1">Uncharacterized protein</fullName>
    </submittedName>
</protein>
<dbReference type="Pfam" id="PF15956">
    <property type="entry name" value="DUF4760"/>
    <property type="match status" value="1"/>
</dbReference>
<proteinExistence type="predicted"/>
<dbReference type="AlphaFoldDB" id="A0A6J4K8B8"/>
<dbReference type="EMBL" id="CADCTW010000018">
    <property type="protein sequence ID" value="CAA9298897.1"/>
    <property type="molecule type" value="Genomic_DNA"/>
</dbReference>
<sequence>MPTPFESAQLNLTLFDLRREPVLRAARAWFLAEFNPETFEELVALAGGEHNASFRMVLGYWDMAASLVVDGAICAAAFLAAHGEIFAAFSKVHPFLAELRDATGEGEFCRHIEAVVLSAPDAEAILARRRAASLSAARARVTRSEP</sequence>
<reference evidence="1" key="1">
    <citation type="submission" date="2020-02" db="EMBL/GenBank/DDBJ databases">
        <authorList>
            <person name="Meier V. D."/>
        </authorList>
    </citation>
    <scope>NUCLEOTIDE SEQUENCE</scope>
    <source>
        <strain evidence="1">AVDCRST_MAG68</strain>
    </source>
</reference>
<dbReference type="InterPro" id="IPR031876">
    <property type="entry name" value="DUF4760"/>
</dbReference>
<accession>A0A6J4K8B8</accession>
<gene>
    <name evidence="1" type="ORF">AVDCRST_MAG68-241</name>
</gene>
<name>A0A6J4K8B8_9BACT</name>
<evidence type="ECO:0000313" key="1">
    <source>
        <dbReference type="EMBL" id="CAA9298897.1"/>
    </source>
</evidence>
<organism evidence="1">
    <name type="scientific">uncultured Gemmatimonadota bacterium</name>
    <dbReference type="NCBI Taxonomy" id="203437"/>
    <lineage>
        <taxon>Bacteria</taxon>
        <taxon>Pseudomonadati</taxon>
        <taxon>Gemmatimonadota</taxon>
        <taxon>environmental samples</taxon>
    </lineage>
</organism>